<dbReference type="Proteomes" id="UP000030676">
    <property type="component" value="Unassembled WGS sequence"/>
</dbReference>
<proteinExistence type="predicted"/>
<protein>
    <submittedName>
        <fullName evidence="1">Uncharacterized protein</fullName>
    </submittedName>
</protein>
<organism evidence="1">
    <name type="scientific">Fusarium oxysporum f. sp. conglutinans race 2 54008</name>
    <dbReference type="NCBI Taxonomy" id="1089457"/>
    <lineage>
        <taxon>Eukaryota</taxon>
        <taxon>Fungi</taxon>
        <taxon>Dikarya</taxon>
        <taxon>Ascomycota</taxon>
        <taxon>Pezizomycotina</taxon>
        <taxon>Sordariomycetes</taxon>
        <taxon>Hypocreomycetidae</taxon>
        <taxon>Hypocreales</taxon>
        <taxon>Nectriaceae</taxon>
        <taxon>Fusarium</taxon>
        <taxon>Fusarium oxysporum species complex</taxon>
    </lineage>
</organism>
<gene>
    <name evidence="1" type="ORF">FOPG_19426</name>
</gene>
<name>X0GM14_FUSOX</name>
<dbReference type="AlphaFoldDB" id="X0GM14"/>
<reference evidence="1" key="1">
    <citation type="submission" date="2011-11" db="EMBL/GenBank/DDBJ databases">
        <title>The Genome Sequence of Fusarium oxysporum PHW808.</title>
        <authorList>
            <consortium name="The Broad Institute Genome Sequencing Platform"/>
            <person name="Ma L.-J."/>
            <person name="Gale L.R."/>
            <person name="Schwartz D.C."/>
            <person name="Zhou S."/>
            <person name="Corby-Kistler H."/>
            <person name="Young S.K."/>
            <person name="Zeng Q."/>
            <person name="Gargeya S."/>
            <person name="Fitzgerald M."/>
            <person name="Haas B."/>
            <person name="Abouelleil A."/>
            <person name="Alvarado L."/>
            <person name="Arachchi H.M."/>
            <person name="Berlin A."/>
            <person name="Brown A."/>
            <person name="Chapman S.B."/>
            <person name="Chen Z."/>
            <person name="Dunbar C."/>
            <person name="Freedman E."/>
            <person name="Gearin G."/>
            <person name="Goldberg J."/>
            <person name="Griggs A."/>
            <person name="Gujja S."/>
            <person name="Heiman D."/>
            <person name="Howarth C."/>
            <person name="Larson L."/>
            <person name="Lui A."/>
            <person name="MacDonald P.J.P."/>
            <person name="Montmayeur A."/>
            <person name="Murphy C."/>
            <person name="Neiman D."/>
            <person name="Pearson M."/>
            <person name="Priest M."/>
            <person name="Roberts A."/>
            <person name="Saif S."/>
            <person name="Shea T."/>
            <person name="Shenoy N."/>
            <person name="Sisk P."/>
            <person name="Stolte C."/>
            <person name="Sykes S."/>
            <person name="Wortman J."/>
            <person name="Nusbaum C."/>
            <person name="Birren B."/>
        </authorList>
    </citation>
    <scope>NUCLEOTIDE SEQUENCE [LARGE SCALE GENOMIC DNA]</scope>
    <source>
        <strain evidence="1">54008</strain>
    </source>
</reference>
<sequence length="60" mass="7038">MRAANPDWQSLEPRGLTINYHQSKRYYNGVIICNQWRVPQSASKNVLQLVDGLQKCVHRR</sequence>
<accession>X0GM14</accession>
<reference evidence="1" key="2">
    <citation type="submission" date="2014-03" db="EMBL/GenBank/DDBJ databases">
        <title>The Genome Annotation of Fusarium oxysporum PHW808.</title>
        <authorList>
            <consortium name="The Broad Institute Genomics Platform"/>
            <person name="Ma L.-J."/>
            <person name="Corby-Kistler H."/>
            <person name="Broz K."/>
            <person name="Gale L.R."/>
            <person name="Jonkers W."/>
            <person name="O'Donnell K."/>
            <person name="Ploetz R."/>
            <person name="Steinberg C."/>
            <person name="Schwartz D.C."/>
            <person name="VanEtten H."/>
            <person name="Zhou S."/>
            <person name="Young S.K."/>
            <person name="Zeng Q."/>
            <person name="Gargeya S."/>
            <person name="Fitzgerald M."/>
            <person name="Abouelleil A."/>
            <person name="Alvarado L."/>
            <person name="Chapman S.B."/>
            <person name="Gainer-Dewar J."/>
            <person name="Goldberg J."/>
            <person name="Griggs A."/>
            <person name="Gujja S."/>
            <person name="Hansen M."/>
            <person name="Howarth C."/>
            <person name="Imamovic A."/>
            <person name="Ireland A."/>
            <person name="Larimer J."/>
            <person name="McCowan C."/>
            <person name="Murphy C."/>
            <person name="Pearson M."/>
            <person name="Poon T.W."/>
            <person name="Priest M."/>
            <person name="Roberts A."/>
            <person name="Saif S."/>
            <person name="Shea T."/>
            <person name="Sykes S."/>
            <person name="Wortman J."/>
            <person name="Nusbaum C."/>
            <person name="Birren B."/>
        </authorList>
    </citation>
    <scope>NUCLEOTIDE SEQUENCE</scope>
    <source>
        <strain evidence="1">54008</strain>
    </source>
</reference>
<evidence type="ECO:0000313" key="1">
    <source>
        <dbReference type="EMBL" id="EXL64308.1"/>
    </source>
</evidence>
<dbReference type="HOGENOM" id="CLU_2941834_0_0_1"/>
<dbReference type="EMBL" id="KK034195">
    <property type="protein sequence ID" value="EXL64308.1"/>
    <property type="molecule type" value="Genomic_DNA"/>
</dbReference>